<evidence type="ECO:0000313" key="3">
    <source>
        <dbReference type="EMBL" id="MDQ0288640.1"/>
    </source>
</evidence>
<name>A0AAE4AMQ6_9BACT</name>
<comment type="caution">
    <text evidence="3">The sequence shown here is derived from an EMBL/GenBank/DDBJ whole genome shotgun (WGS) entry which is preliminary data.</text>
</comment>
<proteinExistence type="predicted"/>
<sequence length="231" mass="25820">MVTWRGVLWSVAIGVLLLGGSDCRHCPLQSAAAVQPPALLALPAAKAGVVAYYEQGQYEREVAKVMAEAMALLPETAVQDGKRLAVVLDIDETALSTYEYQKGMGFGHYGKAWHQWIEMRRATAIAPVLAFYQAARARGLALFFVTGRREKSRAATEDNLRQVGYDGWEKLYMKADDYREPSVQPFKQRCREEIEAADYVIWLNIGDQRSDLDGGHARHGIELPNLIYTVE</sequence>
<gene>
    <name evidence="3" type="ORF">J3R75_000747</name>
</gene>
<keyword evidence="1" id="KW-0732">Signal</keyword>
<dbReference type="InterPro" id="IPR036412">
    <property type="entry name" value="HAD-like_sf"/>
</dbReference>
<dbReference type="EMBL" id="JAUSVL010000001">
    <property type="protein sequence ID" value="MDQ0288640.1"/>
    <property type="molecule type" value="Genomic_DNA"/>
</dbReference>
<evidence type="ECO:0000256" key="2">
    <source>
        <dbReference type="ARBA" id="ARBA00023180"/>
    </source>
</evidence>
<dbReference type="InterPro" id="IPR014403">
    <property type="entry name" value="APS1/VSP"/>
</dbReference>
<dbReference type="RefSeq" id="WP_307259973.1">
    <property type="nucleotide sequence ID" value="NZ_JAUSVL010000001.1"/>
</dbReference>
<accession>A0AAE4AMQ6</accession>
<dbReference type="InterPro" id="IPR005519">
    <property type="entry name" value="Acid_phosphat_B-like"/>
</dbReference>
<dbReference type="Pfam" id="PF03767">
    <property type="entry name" value="Acid_phosphat_B"/>
    <property type="match status" value="1"/>
</dbReference>
<dbReference type="PIRSF" id="PIRSF002674">
    <property type="entry name" value="VSP"/>
    <property type="match status" value="1"/>
</dbReference>
<keyword evidence="2" id="KW-0325">Glycoprotein</keyword>
<reference evidence="3" key="1">
    <citation type="submission" date="2023-07" db="EMBL/GenBank/DDBJ databases">
        <title>Genomic Encyclopedia of Type Strains, Phase IV (KMG-IV): sequencing the most valuable type-strain genomes for metagenomic binning, comparative biology and taxonomic classification.</title>
        <authorList>
            <person name="Goeker M."/>
        </authorList>
    </citation>
    <scope>NUCLEOTIDE SEQUENCE</scope>
    <source>
        <strain evidence="3">DSM 24202</strain>
    </source>
</reference>
<evidence type="ECO:0000256" key="1">
    <source>
        <dbReference type="ARBA" id="ARBA00022729"/>
    </source>
</evidence>
<dbReference type="InterPro" id="IPR023214">
    <property type="entry name" value="HAD_sf"/>
</dbReference>
<organism evidence="3 4">
    <name type="scientific">Oligosphaera ethanolica</name>
    <dbReference type="NCBI Taxonomy" id="760260"/>
    <lineage>
        <taxon>Bacteria</taxon>
        <taxon>Pseudomonadati</taxon>
        <taxon>Lentisphaerota</taxon>
        <taxon>Oligosphaeria</taxon>
        <taxon>Oligosphaerales</taxon>
        <taxon>Oligosphaeraceae</taxon>
        <taxon>Oligosphaera</taxon>
    </lineage>
</organism>
<dbReference type="Gene3D" id="3.40.50.1000">
    <property type="entry name" value="HAD superfamily/HAD-like"/>
    <property type="match status" value="1"/>
</dbReference>
<dbReference type="SUPFAM" id="SSF56784">
    <property type="entry name" value="HAD-like"/>
    <property type="match status" value="1"/>
</dbReference>
<dbReference type="PANTHER" id="PTHR31284:SF10">
    <property type="entry name" value="ACID PHOSPHATASE-LIKE PROTEIN"/>
    <property type="match status" value="1"/>
</dbReference>
<protein>
    <submittedName>
        <fullName evidence="3">Secreted acid phosphatase</fullName>
    </submittedName>
</protein>
<evidence type="ECO:0000313" key="4">
    <source>
        <dbReference type="Proteomes" id="UP001238163"/>
    </source>
</evidence>
<dbReference type="AlphaFoldDB" id="A0AAE4AMQ6"/>
<dbReference type="Proteomes" id="UP001238163">
    <property type="component" value="Unassembled WGS sequence"/>
</dbReference>
<dbReference type="PANTHER" id="PTHR31284">
    <property type="entry name" value="ACID PHOSPHATASE-LIKE PROTEIN"/>
    <property type="match status" value="1"/>
</dbReference>
<keyword evidence="4" id="KW-1185">Reference proteome</keyword>